<dbReference type="Pfam" id="PF07002">
    <property type="entry name" value="Copine"/>
    <property type="match status" value="1"/>
</dbReference>
<gene>
    <name evidence="2" type="ORF">MKW98_004619</name>
</gene>
<dbReference type="InterPro" id="IPR052079">
    <property type="entry name" value="E3_ligase/Copine_domain"/>
</dbReference>
<feature type="domain" description="Copine C-terminal" evidence="1">
    <location>
        <begin position="43"/>
        <end position="249"/>
    </location>
</feature>
<sequence length="441" mass="49440">MTKYKSLEQVAELLTADLATSSLIVGIDFSISNTCQHSLNGRSLHQIGDAQNPYEQVLRLTEITLAPCMKDKLVHCFGFGDASTQDQDVFSFREDKLPCNVLLEVLTRYRAIASNLKLAGPTSYVAIIEMAMAIVGKSGGKHHVLLIIGDSQVTRYSGTDSDKLSWFEQRTVDAIAQAREYSLSIIVVGVGDEPPSMMFSCLKNSSRRFVNFTEIMSKDVHLSRKEIEFALAAFMEISKHKNTYKRKLGFSCKEVGSERVPLLPPVHISASLVSKSCISETLRRENTILDESGPWFDQLEHESPISMIGCYGVIHIGNFPVPSSFEALYKKIWLKHGHLATRNIIKTSTLTLATLVAELLKSIAAMESVKRDKLSVSLLGKWDRQIEDAEALQFNVQWLRRHFEKVKKSWEAASLLRNSQLTREKEKAAAFEKRSYACAKT</sequence>
<evidence type="ECO:0000259" key="1">
    <source>
        <dbReference type="Pfam" id="PF07002"/>
    </source>
</evidence>
<dbReference type="EMBL" id="JAJJMB010009125">
    <property type="protein sequence ID" value="KAI3916178.1"/>
    <property type="molecule type" value="Genomic_DNA"/>
</dbReference>
<dbReference type="GO" id="GO:0004842">
    <property type="term" value="F:ubiquitin-protein transferase activity"/>
    <property type="evidence" value="ECO:0007669"/>
    <property type="project" value="TreeGrafter"/>
</dbReference>
<organism evidence="2 3">
    <name type="scientific">Papaver atlanticum</name>
    <dbReference type="NCBI Taxonomy" id="357466"/>
    <lineage>
        <taxon>Eukaryota</taxon>
        <taxon>Viridiplantae</taxon>
        <taxon>Streptophyta</taxon>
        <taxon>Embryophyta</taxon>
        <taxon>Tracheophyta</taxon>
        <taxon>Spermatophyta</taxon>
        <taxon>Magnoliopsida</taxon>
        <taxon>Ranunculales</taxon>
        <taxon>Papaveraceae</taxon>
        <taxon>Papaveroideae</taxon>
        <taxon>Papaver</taxon>
    </lineage>
</organism>
<reference evidence="2" key="1">
    <citation type="submission" date="2022-04" db="EMBL/GenBank/DDBJ databases">
        <title>A functionally conserved STORR gene fusion in Papaver species that diverged 16.8 million years ago.</title>
        <authorList>
            <person name="Catania T."/>
        </authorList>
    </citation>
    <scope>NUCLEOTIDE SEQUENCE</scope>
    <source>
        <strain evidence="2">S-188037</strain>
    </source>
</reference>
<keyword evidence="3" id="KW-1185">Reference proteome</keyword>
<protein>
    <recommendedName>
        <fullName evidence="1">Copine C-terminal domain-containing protein</fullName>
    </recommendedName>
</protein>
<proteinExistence type="predicted"/>
<evidence type="ECO:0000313" key="3">
    <source>
        <dbReference type="Proteomes" id="UP001202328"/>
    </source>
</evidence>
<dbReference type="PANTHER" id="PTHR45751">
    <property type="entry name" value="COPINE FAMILY PROTEIN 1"/>
    <property type="match status" value="1"/>
</dbReference>
<dbReference type="Proteomes" id="UP001202328">
    <property type="component" value="Unassembled WGS sequence"/>
</dbReference>
<evidence type="ECO:0000313" key="2">
    <source>
        <dbReference type="EMBL" id="KAI3916178.1"/>
    </source>
</evidence>
<dbReference type="PANTHER" id="PTHR45751:SF29">
    <property type="entry name" value="E3 UBIQUITIN-PROTEIN LIGASE RGLG2"/>
    <property type="match status" value="1"/>
</dbReference>
<dbReference type="GO" id="GO:0016567">
    <property type="term" value="P:protein ubiquitination"/>
    <property type="evidence" value="ECO:0007669"/>
    <property type="project" value="TreeGrafter"/>
</dbReference>
<dbReference type="InterPro" id="IPR010734">
    <property type="entry name" value="Copine_C"/>
</dbReference>
<dbReference type="InterPro" id="IPR036465">
    <property type="entry name" value="vWFA_dom_sf"/>
</dbReference>
<dbReference type="GO" id="GO:0005634">
    <property type="term" value="C:nucleus"/>
    <property type="evidence" value="ECO:0007669"/>
    <property type="project" value="TreeGrafter"/>
</dbReference>
<accession>A0AAD4SNI4</accession>
<dbReference type="AlphaFoldDB" id="A0AAD4SNI4"/>
<comment type="caution">
    <text evidence="2">The sequence shown here is derived from an EMBL/GenBank/DDBJ whole genome shotgun (WGS) entry which is preliminary data.</text>
</comment>
<name>A0AAD4SNI4_9MAGN</name>
<dbReference type="SUPFAM" id="SSF53300">
    <property type="entry name" value="vWA-like"/>
    <property type="match status" value="1"/>
</dbReference>